<dbReference type="Proteomes" id="UP001460270">
    <property type="component" value="Unassembled WGS sequence"/>
</dbReference>
<gene>
    <name evidence="4" type="ORF">WMY93_032666</name>
</gene>
<keyword evidence="5" id="KW-1185">Reference proteome</keyword>
<dbReference type="PANTHER" id="PTHR47331">
    <property type="entry name" value="PHD-TYPE DOMAIN-CONTAINING PROTEIN"/>
    <property type="match status" value="1"/>
</dbReference>
<dbReference type="GO" id="GO:0003676">
    <property type="term" value="F:nucleic acid binding"/>
    <property type="evidence" value="ECO:0007669"/>
    <property type="project" value="InterPro"/>
</dbReference>
<feature type="compositionally biased region" description="Basic and acidic residues" evidence="2">
    <location>
        <begin position="588"/>
        <end position="611"/>
    </location>
</feature>
<dbReference type="GO" id="GO:0008270">
    <property type="term" value="F:zinc ion binding"/>
    <property type="evidence" value="ECO:0007669"/>
    <property type="project" value="UniProtKB-KW"/>
</dbReference>
<evidence type="ECO:0000259" key="3">
    <source>
        <dbReference type="PROSITE" id="PS50158"/>
    </source>
</evidence>
<dbReference type="SMART" id="SM00343">
    <property type="entry name" value="ZnF_C2HC"/>
    <property type="match status" value="2"/>
</dbReference>
<reference evidence="5" key="1">
    <citation type="submission" date="2024-04" db="EMBL/GenBank/DDBJ databases">
        <title>Salinicola lusitanus LLJ914,a marine bacterium isolated from the Okinawa Trough.</title>
        <authorList>
            <person name="Li J."/>
        </authorList>
    </citation>
    <scope>NUCLEOTIDE SEQUENCE [LARGE SCALE GENOMIC DNA]</scope>
</reference>
<accession>A0AAW0MKM8</accession>
<evidence type="ECO:0000256" key="1">
    <source>
        <dbReference type="PROSITE-ProRule" id="PRU00047"/>
    </source>
</evidence>
<organism evidence="4 5">
    <name type="scientific">Mugilogobius chulae</name>
    <name type="common">yellowstripe goby</name>
    <dbReference type="NCBI Taxonomy" id="88201"/>
    <lineage>
        <taxon>Eukaryota</taxon>
        <taxon>Metazoa</taxon>
        <taxon>Chordata</taxon>
        <taxon>Craniata</taxon>
        <taxon>Vertebrata</taxon>
        <taxon>Euteleostomi</taxon>
        <taxon>Actinopterygii</taxon>
        <taxon>Neopterygii</taxon>
        <taxon>Teleostei</taxon>
        <taxon>Neoteleostei</taxon>
        <taxon>Acanthomorphata</taxon>
        <taxon>Gobiaria</taxon>
        <taxon>Gobiiformes</taxon>
        <taxon>Gobioidei</taxon>
        <taxon>Gobiidae</taxon>
        <taxon>Gobionellinae</taxon>
        <taxon>Mugilogobius</taxon>
    </lineage>
</organism>
<dbReference type="InterPro" id="IPR001878">
    <property type="entry name" value="Znf_CCHC"/>
</dbReference>
<dbReference type="PANTHER" id="PTHR47331:SF5">
    <property type="entry name" value="RIBONUCLEASE H"/>
    <property type="match status" value="1"/>
</dbReference>
<keyword evidence="1" id="KW-0863">Zinc-finger</keyword>
<dbReference type="AlphaFoldDB" id="A0AAW0MKM8"/>
<dbReference type="PROSITE" id="PS50158">
    <property type="entry name" value="ZF_CCHC"/>
    <property type="match status" value="1"/>
</dbReference>
<comment type="caution">
    <text evidence="4">The sequence shown here is derived from an EMBL/GenBank/DDBJ whole genome shotgun (WGS) entry which is preliminary data.</text>
</comment>
<protein>
    <recommendedName>
        <fullName evidence="3">CCHC-type domain-containing protein</fullName>
    </recommendedName>
</protein>
<keyword evidence="1" id="KW-0862">Zinc</keyword>
<proteinExistence type="predicted"/>
<dbReference type="InterPro" id="IPR005312">
    <property type="entry name" value="DUF1759"/>
</dbReference>
<feature type="region of interest" description="Disordered" evidence="2">
    <location>
        <begin position="588"/>
        <end position="614"/>
    </location>
</feature>
<sequence>MPIVFSGDPITYIEWKASFNSLVDCKGIAPADKLHLLKRYITGPALKCLEGTFYRSDEDAYKDAWKRLDQRYGQPFVVQKAFRDKLSKWPKIHPKDAEGLRTFADFLTACLQAMPHVKGLQILNDCEENQKLLQKVPEWLATRWNRHVTVALMDGKDFPSFKDFAEFVAVEAEISCNPVTSSHALHACGLSLEKGHTKEIKQNRPTFQVFSTQASIHTDKAPCMFCKDERHQLTMCPSFSEKSLNDKRTFVKDNRLCYGCLKIGHNAKDCRQRLTCDTCKGRHPTCLHSENHNTNEKIQCPTNTEPPTENEATAATALNVTKLGQSCSATSMIVPVWVSSVQSPSEEHLVYALLDTQSDNTFVSERLSNQLQVNSHPVNLKLTTMLGAPTMVKSRKVSGLRVRGYTSVIKIDLPTSYTKDNIPFNYDNIPTNETAKQWPHLSEIVDIMPPLLSCEVGLLIGFNCSRTLAPKQVLLGNDGEPFAIQTDVGWSIVGGSTSGQMESLCHRATMRELSPLKVSDVINATESTVNNTKASNKKESKKDLICKLKEGTRKKEQGNSEMALPFKPQMPYKEKLAEFRQEHLKQKFHKENKNKRDYKEHNERTQNEQRHMSHSKQTPMTCVSVLRPVSLSSDLVSVLRPVSLSSDLCLCPQTCLCPQLLSSDLCLCPQTCVSVLRPVSLSSDLCLCPRPVSLSSDLCLCPRTCVSVLGPVSLSSDLCLCPRTCVSVLRPVSLSSDLCLCPQTCVSVLRPVSLSSGLCLCPQTCVSVLRPVSLSSDLCLCPQTCVSVLRPVSLSSDLCLCPQTCVSVLRPVERL</sequence>
<evidence type="ECO:0000313" key="5">
    <source>
        <dbReference type="Proteomes" id="UP001460270"/>
    </source>
</evidence>
<dbReference type="EMBL" id="JBBPFD010000058">
    <property type="protein sequence ID" value="KAK7880700.1"/>
    <property type="molecule type" value="Genomic_DNA"/>
</dbReference>
<feature type="domain" description="CCHC-type" evidence="3">
    <location>
        <begin position="257"/>
        <end position="272"/>
    </location>
</feature>
<keyword evidence="1" id="KW-0479">Metal-binding</keyword>
<evidence type="ECO:0000256" key="2">
    <source>
        <dbReference type="SAM" id="MobiDB-lite"/>
    </source>
</evidence>
<evidence type="ECO:0000313" key="4">
    <source>
        <dbReference type="EMBL" id="KAK7880700.1"/>
    </source>
</evidence>
<name>A0AAW0MKM8_9GOBI</name>
<dbReference type="Pfam" id="PF03564">
    <property type="entry name" value="DUF1759"/>
    <property type="match status" value="1"/>
</dbReference>